<keyword evidence="4" id="KW-1185">Reference proteome</keyword>
<comment type="caution">
    <text evidence="3">The sequence shown here is derived from an EMBL/GenBank/DDBJ whole genome shotgun (WGS) entry which is preliminary data.</text>
</comment>
<dbReference type="PROSITE" id="PS51144">
    <property type="entry name" value="ALPHA_CA_2"/>
    <property type="match status" value="1"/>
</dbReference>
<reference evidence="3 4" key="1">
    <citation type="journal article" date="2020" name="Phytopathology">
        <title>Genome Sequence Resources of Colletotrichum truncatum, C. plurivorum, C. musicola, and C. sojae: Four Species Pathogenic to Soybean (Glycine max).</title>
        <authorList>
            <person name="Rogerio F."/>
            <person name="Boufleur T.R."/>
            <person name="Ciampi-Guillardi M."/>
            <person name="Sukno S.A."/>
            <person name="Thon M.R."/>
            <person name="Massola Junior N.S."/>
            <person name="Baroncelli R."/>
        </authorList>
    </citation>
    <scope>NUCLEOTIDE SEQUENCE [LARGE SCALE GENOMIC DNA]</scope>
    <source>
        <strain evidence="3 4">LFN0009</strain>
    </source>
</reference>
<accession>A0A8H6IZA3</accession>
<dbReference type="Proteomes" id="UP000652219">
    <property type="component" value="Unassembled WGS sequence"/>
</dbReference>
<organism evidence="3 4">
    <name type="scientific">Colletotrichum sojae</name>
    <dbReference type="NCBI Taxonomy" id="2175907"/>
    <lineage>
        <taxon>Eukaryota</taxon>
        <taxon>Fungi</taxon>
        <taxon>Dikarya</taxon>
        <taxon>Ascomycota</taxon>
        <taxon>Pezizomycotina</taxon>
        <taxon>Sordariomycetes</taxon>
        <taxon>Hypocreomycetidae</taxon>
        <taxon>Glomerellales</taxon>
        <taxon>Glomerellaceae</taxon>
        <taxon>Colletotrichum</taxon>
        <taxon>Colletotrichum orchidearum species complex</taxon>
    </lineage>
</organism>
<dbReference type="GO" id="GO:0004089">
    <property type="term" value="F:carbonate dehydratase activity"/>
    <property type="evidence" value="ECO:0007669"/>
    <property type="project" value="InterPro"/>
</dbReference>
<dbReference type="PANTHER" id="PTHR18952">
    <property type="entry name" value="CARBONIC ANHYDRASE"/>
    <property type="match status" value="1"/>
</dbReference>
<dbReference type="InterPro" id="IPR041891">
    <property type="entry name" value="Alpha_CA_prokaryot-like"/>
</dbReference>
<evidence type="ECO:0000256" key="1">
    <source>
        <dbReference type="SAM" id="SignalP"/>
    </source>
</evidence>
<dbReference type="CDD" id="cd03124">
    <property type="entry name" value="alpha_CA_prokaryotic_like"/>
    <property type="match status" value="1"/>
</dbReference>
<dbReference type="InterPro" id="IPR001148">
    <property type="entry name" value="CA_dom"/>
</dbReference>
<dbReference type="EMBL" id="WIGN01000232">
    <property type="protein sequence ID" value="KAF6803639.1"/>
    <property type="molecule type" value="Genomic_DNA"/>
</dbReference>
<dbReference type="InterPro" id="IPR036398">
    <property type="entry name" value="CA_dom_sf"/>
</dbReference>
<dbReference type="Gene3D" id="3.10.200.10">
    <property type="entry name" value="Alpha carbonic anhydrase"/>
    <property type="match status" value="1"/>
</dbReference>
<gene>
    <name evidence="3" type="ORF">CSOJ01_10770</name>
</gene>
<dbReference type="SMART" id="SM01057">
    <property type="entry name" value="Carb_anhydrase"/>
    <property type="match status" value="1"/>
</dbReference>
<dbReference type="GO" id="GO:0008270">
    <property type="term" value="F:zinc ion binding"/>
    <property type="evidence" value="ECO:0007669"/>
    <property type="project" value="InterPro"/>
</dbReference>
<sequence>MVSSYLVSALLAASEVMACATHDNHQAGVMKRVDDDFKKPQQADWAYEASFDWGRINPNYRLCQAGSQQSPIALGFNNGLNVRQQIEFNYPSKTAGNFYNWNYGPAFTITHPEKEFTGNPSFTYDNTTLFMSGWHIHTPADHPVAGWRSRAEMHFVHVNEAGTPSAVLAFRLDPGSADNKFFAQLPPIIGFNDTQTQVPTELDLTLALQEVLNFGEFWTYQGSLTSPPCSEGIRWFLARQVMFLSDDQMEAVLGASTYSARAEQQVWRHRINE</sequence>
<feature type="signal peptide" evidence="1">
    <location>
        <begin position="1"/>
        <end position="18"/>
    </location>
</feature>
<proteinExistence type="predicted"/>
<protein>
    <submittedName>
        <fullName evidence="3">Carbonic anhydrase</fullName>
    </submittedName>
</protein>
<dbReference type="SUPFAM" id="SSF51069">
    <property type="entry name" value="Carbonic anhydrase"/>
    <property type="match status" value="1"/>
</dbReference>
<evidence type="ECO:0000313" key="4">
    <source>
        <dbReference type="Proteomes" id="UP000652219"/>
    </source>
</evidence>
<feature type="chain" id="PRO_5034542282" evidence="1">
    <location>
        <begin position="19"/>
        <end position="273"/>
    </location>
</feature>
<dbReference type="AlphaFoldDB" id="A0A8H6IZA3"/>
<evidence type="ECO:0000313" key="3">
    <source>
        <dbReference type="EMBL" id="KAF6803639.1"/>
    </source>
</evidence>
<dbReference type="Pfam" id="PF00194">
    <property type="entry name" value="Carb_anhydrase"/>
    <property type="match status" value="1"/>
</dbReference>
<dbReference type="PANTHER" id="PTHR18952:SF274">
    <property type="entry name" value="ALPHA-CARBONIC ANHYDRASE DOMAIN-CONTAINING PROTEIN"/>
    <property type="match status" value="1"/>
</dbReference>
<dbReference type="InterPro" id="IPR023561">
    <property type="entry name" value="Carbonic_anhydrase_a-class"/>
</dbReference>
<feature type="domain" description="Alpha-carbonic anhydrase" evidence="2">
    <location>
        <begin position="43"/>
        <end position="273"/>
    </location>
</feature>
<evidence type="ECO:0000259" key="2">
    <source>
        <dbReference type="PROSITE" id="PS51144"/>
    </source>
</evidence>
<keyword evidence="1" id="KW-0732">Signal</keyword>
<name>A0A8H6IZA3_9PEZI</name>